<gene>
    <name evidence="6" type="ORF">LCGC14_2102500</name>
</gene>
<evidence type="ECO:0000256" key="4">
    <source>
        <dbReference type="ARBA" id="ARBA00022795"/>
    </source>
</evidence>
<evidence type="ECO:0000256" key="5">
    <source>
        <dbReference type="ARBA" id="ARBA00023186"/>
    </source>
</evidence>
<evidence type="ECO:0000313" key="6">
    <source>
        <dbReference type="EMBL" id="KKL70680.1"/>
    </source>
</evidence>
<keyword evidence="5" id="KW-0143">Chaperone</keyword>
<dbReference type="CDD" id="cd16098">
    <property type="entry name" value="FliS"/>
    <property type="match status" value="1"/>
</dbReference>
<dbReference type="EMBL" id="LAZR01025829">
    <property type="protein sequence ID" value="KKL70680.1"/>
    <property type="molecule type" value="Genomic_DNA"/>
</dbReference>
<comment type="subcellular location">
    <subcellularLocation>
        <location evidence="1">Cytoplasm</location>
        <location evidence="1">Cytosol</location>
    </subcellularLocation>
</comment>
<dbReference type="GO" id="GO:0071973">
    <property type="term" value="P:bacterial-type flagellum-dependent cell motility"/>
    <property type="evidence" value="ECO:0007669"/>
    <property type="project" value="TreeGrafter"/>
</dbReference>
<dbReference type="SUPFAM" id="SSF101116">
    <property type="entry name" value="Flagellar export chaperone FliS"/>
    <property type="match status" value="1"/>
</dbReference>
<dbReference type="PANTHER" id="PTHR34773:SF1">
    <property type="entry name" value="FLAGELLAR SECRETION CHAPERONE FLIS"/>
    <property type="match status" value="1"/>
</dbReference>
<evidence type="ECO:0008006" key="7">
    <source>
        <dbReference type="Google" id="ProtNLM"/>
    </source>
</evidence>
<reference evidence="6" key="1">
    <citation type="journal article" date="2015" name="Nature">
        <title>Complex archaea that bridge the gap between prokaryotes and eukaryotes.</title>
        <authorList>
            <person name="Spang A."/>
            <person name="Saw J.H."/>
            <person name="Jorgensen S.L."/>
            <person name="Zaremba-Niedzwiedzka K."/>
            <person name="Martijn J."/>
            <person name="Lind A.E."/>
            <person name="van Eijk R."/>
            <person name="Schleper C."/>
            <person name="Guy L."/>
            <person name="Ettema T.J."/>
        </authorList>
    </citation>
    <scope>NUCLEOTIDE SEQUENCE</scope>
</reference>
<name>A0A0F9GMK3_9ZZZZ</name>
<dbReference type="Pfam" id="PF02561">
    <property type="entry name" value="FliS"/>
    <property type="match status" value="1"/>
</dbReference>
<dbReference type="Gene3D" id="1.20.120.340">
    <property type="entry name" value="Flagellar protein FliS"/>
    <property type="match status" value="1"/>
</dbReference>
<evidence type="ECO:0000256" key="1">
    <source>
        <dbReference type="ARBA" id="ARBA00004514"/>
    </source>
</evidence>
<dbReference type="GO" id="GO:0044780">
    <property type="term" value="P:bacterial-type flagellum assembly"/>
    <property type="evidence" value="ECO:0007669"/>
    <property type="project" value="InterPro"/>
</dbReference>
<sequence>MKMRANYGAVTYSGAARAYSNISIESSVMSANPHQLIVLLFDGIDVAMRTARLHMESSNFPEKGKAISKVIDIINQGLIAAIDDDRGGEISQNLGSLYRYIIETLLEANLHNDMAKLDEAAGLLSDIGSAWRDIGSQQ</sequence>
<evidence type="ECO:0000256" key="3">
    <source>
        <dbReference type="ARBA" id="ARBA00022490"/>
    </source>
</evidence>
<organism evidence="6">
    <name type="scientific">marine sediment metagenome</name>
    <dbReference type="NCBI Taxonomy" id="412755"/>
    <lineage>
        <taxon>unclassified sequences</taxon>
        <taxon>metagenomes</taxon>
        <taxon>ecological metagenomes</taxon>
    </lineage>
</organism>
<comment type="caution">
    <text evidence="6">The sequence shown here is derived from an EMBL/GenBank/DDBJ whole genome shotgun (WGS) entry which is preliminary data.</text>
</comment>
<dbReference type="InterPro" id="IPR003713">
    <property type="entry name" value="FliS"/>
</dbReference>
<proteinExistence type="inferred from homology"/>
<keyword evidence="3" id="KW-0963">Cytoplasm</keyword>
<dbReference type="NCBIfam" id="TIGR00208">
    <property type="entry name" value="fliS"/>
    <property type="match status" value="1"/>
</dbReference>
<dbReference type="InterPro" id="IPR036584">
    <property type="entry name" value="FliS_sf"/>
</dbReference>
<dbReference type="PANTHER" id="PTHR34773">
    <property type="entry name" value="FLAGELLAR SECRETION CHAPERONE FLIS"/>
    <property type="match status" value="1"/>
</dbReference>
<dbReference type="GO" id="GO:0005829">
    <property type="term" value="C:cytosol"/>
    <property type="evidence" value="ECO:0007669"/>
    <property type="project" value="UniProtKB-SubCell"/>
</dbReference>
<accession>A0A0F9GMK3</accession>
<keyword evidence="4" id="KW-1005">Bacterial flagellum biogenesis</keyword>
<evidence type="ECO:0000256" key="2">
    <source>
        <dbReference type="ARBA" id="ARBA00008787"/>
    </source>
</evidence>
<dbReference type="AlphaFoldDB" id="A0A0F9GMK3"/>
<dbReference type="PIRSF" id="PIRSF039090">
    <property type="entry name" value="Flis"/>
    <property type="match status" value="1"/>
</dbReference>
<protein>
    <recommendedName>
        <fullName evidence="7">Flagellar secretion chaperone FliS</fullName>
    </recommendedName>
</protein>
<comment type="similarity">
    <text evidence="2">Belongs to the FliS family.</text>
</comment>